<dbReference type="GO" id="GO:0000339">
    <property type="term" value="F:RNA cap binding"/>
    <property type="evidence" value="ECO:0007669"/>
    <property type="project" value="InterPro"/>
</dbReference>
<dbReference type="GO" id="GO:0005829">
    <property type="term" value="C:cytosol"/>
    <property type="evidence" value="ECO:0007669"/>
    <property type="project" value="TreeGrafter"/>
</dbReference>
<feature type="region of interest" description="Disordered" evidence="3">
    <location>
        <begin position="198"/>
        <end position="596"/>
    </location>
</feature>
<dbReference type="SMART" id="SM00715">
    <property type="entry name" value="LA"/>
    <property type="match status" value="1"/>
</dbReference>
<evidence type="ECO:0000313" key="5">
    <source>
        <dbReference type="EMBL" id="KAK4144664.1"/>
    </source>
</evidence>
<evidence type="ECO:0000313" key="6">
    <source>
        <dbReference type="Proteomes" id="UP001302676"/>
    </source>
</evidence>
<dbReference type="GO" id="GO:0048255">
    <property type="term" value="P:mRNA stabilization"/>
    <property type="evidence" value="ECO:0007669"/>
    <property type="project" value="InterPro"/>
</dbReference>
<organism evidence="5 6">
    <name type="scientific">Dichotomopilus funicola</name>
    <dbReference type="NCBI Taxonomy" id="1934379"/>
    <lineage>
        <taxon>Eukaryota</taxon>
        <taxon>Fungi</taxon>
        <taxon>Dikarya</taxon>
        <taxon>Ascomycota</taxon>
        <taxon>Pezizomycotina</taxon>
        <taxon>Sordariomycetes</taxon>
        <taxon>Sordariomycetidae</taxon>
        <taxon>Sordariales</taxon>
        <taxon>Chaetomiaceae</taxon>
        <taxon>Dichotomopilus</taxon>
    </lineage>
</organism>
<dbReference type="PANTHER" id="PTHR22792:SF132">
    <property type="entry name" value="LA-RELATED PROTEIN 1"/>
    <property type="match status" value="1"/>
</dbReference>
<sequence length="1012" mass="108466">MSAATFSYAQAARGRTISQPTPQETSSPAPSTTGSQVKDDASTGATSGTAPSVVSTAPDIRDTEHLGSTSAEAGLKQDSEIASVAGSHSSAPFPAEPSSKTANEAGTTPADSQRRAQSQGEEKASRPASRTSRVNDSTEGRKGRKGKKGRGSDKDAPNEQQQEEEAEKAKEPPKPVILTEAPLPTVNPWAKRIEARGAMVSASADAVSKQSTSLEAATPRDATNGINGDKSAHKKSVETSRPTDQASRRNGPRGSRATDKDDKTSAALPPAADPSSWPDPKSAAVRDQLSRKVSEKTDAAEKDSLDEAGPTRKKTWEKLDIVHSVVFETQLPQLRGNKPRSSAPRGGREGGSMRGNNHSNAAAGTTPQPAAGSASDKASPAQSASGPKPTATRPREGSVATRTGTQSQPPHTSKRAPTDGASREQRKAPVLGNPADQSRDIGLDASSSSKRASATRDIRLENGSLNLENGQSGTRSLPQERNNFQRGEYLKDGTHGQSYPARDGRPDRGRGGSYRSRGNHSNSQHIPSGSYAPNGHYPATNGFQSRQNSNTHSPPPFSGQFPASFGQPSRGRGNKWTGSNQPNNRNNAGATGFPPKAAPANDYAVGQYPPYMYSPIFDASVPILKSQIEYYLSVENLCKDYYLRQHMDGQGFVHLATIASFKRIKAVTEDVELVRLACSLSDSIEFGVGDDNIERLRTREKWQHFVLPAAERAEPYRNDGPATWTPYAKPETQFAAPYPGPVIPPPYHTPASASYPAFSDDQIYAPSFVNGGAYDHSINGGAVNGHHQGNHETPLSAGVPEYAPPQSPITLENMTNLPDSQLGRLTVVLSLDDKTNSASPDVADIAGYVLGSVGSPEAPSVNGNHSVATDPVESAIVWLDDQAAVLSQDQRQLKTYNEIYKEALEKRRATKAGESVREMQRLYKFWSHLLLNEFNAGIYEEFRDLAFSDASQQPASKTGLKNLLGFYDKLLLKTNTQKPWPQDRAVPEIFTAHLNEAVELDGRTGVKSETSN</sequence>
<feature type="compositionally biased region" description="Polar residues" evidence="3">
    <location>
        <begin position="98"/>
        <end position="119"/>
    </location>
</feature>
<dbReference type="CDD" id="cd07323">
    <property type="entry name" value="LAM"/>
    <property type="match status" value="1"/>
</dbReference>
<dbReference type="GO" id="GO:0010494">
    <property type="term" value="C:cytoplasmic stress granule"/>
    <property type="evidence" value="ECO:0007669"/>
    <property type="project" value="TreeGrafter"/>
</dbReference>
<dbReference type="AlphaFoldDB" id="A0AAN6V559"/>
<dbReference type="Pfam" id="PF05383">
    <property type="entry name" value="La"/>
    <property type="match status" value="1"/>
</dbReference>
<feature type="compositionally biased region" description="Low complexity" evidence="3">
    <location>
        <begin position="361"/>
        <end position="374"/>
    </location>
</feature>
<comment type="caution">
    <text evidence="5">The sequence shown here is derived from an EMBL/GenBank/DDBJ whole genome shotgun (WGS) entry which is preliminary data.</text>
</comment>
<reference evidence="5" key="2">
    <citation type="submission" date="2023-05" db="EMBL/GenBank/DDBJ databases">
        <authorList>
            <consortium name="Lawrence Berkeley National Laboratory"/>
            <person name="Steindorff A."/>
            <person name="Hensen N."/>
            <person name="Bonometti L."/>
            <person name="Westerberg I."/>
            <person name="Brannstrom I.O."/>
            <person name="Guillou S."/>
            <person name="Cros-Aarteil S."/>
            <person name="Calhoun S."/>
            <person name="Haridas S."/>
            <person name="Kuo A."/>
            <person name="Mondo S."/>
            <person name="Pangilinan J."/>
            <person name="Riley R."/>
            <person name="Labutti K."/>
            <person name="Andreopoulos B."/>
            <person name="Lipzen A."/>
            <person name="Chen C."/>
            <person name="Yanf M."/>
            <person name="Daum C."/>
            <person name="Ng V."/>
            <person name="Clum A."/>
            <person name="Ohm R."/>
            <person name="Martin F."/>
            <person name="Silar P."/>
            <person name="Natvig D."/>
            <person name="Lalanne C."/>
            <person name="Gautier V."/>
            <person name="Ament-Velasquez S.L."/>
            <person name="Kruys A."/>
            <person name="Hutchinson M.I."/>
            <person name="Powell A.J."/>
            <person name="Barry K."/>
            <person name="Miller A.N."/>
            <person name="Grigoriev I.V."/>
            <person name="Debuchy R."/>
            <person name="Gladieux P."/>
            <person name="Thoren M.H."/>
            <person name="Johannesson H."/>
        </authorList>
    </citation>
    <scope>NUCLEOTIDE SEQUENCE</scope>
    <source>
        <strain evidence="5">CBS 141.50</strain>
    </source>
</reference>
<dbReference type="Gene3D" id="1.10.10.10">
    <property type="entry name" value="Winged helix-like DNA-binding domain superfamily/Winged helix DNA-binding domain"/>
    <property type="match status" value="1"/>
</dbReference>
<dbReference type="Proteomes" id="UP001302676">
    <property type="component" value="Unassembled WGS sequence"/>
</dbReference>
<evidence type="ECO:0000259" key="4">
    <source>
        <dbReference type="PROSITE" id="PS50961"/>
    </source>
</evidence>
<accession>A0AAN6V559</accession>
<dbReference type="EMBL" id="MU853575">
    <property type="protein sequence ID" value="KAK4144664.1"/>
    <property type="molecule type" value="Genomic_DNA"/>
</dbReference>
<evidence type="ECO:0000256" key="1">
    <source>
        <dbReference type="ARBA" id="ARBA00022884"/>
    </source>
</evidence>
<feature type="compositionally biased region" description="Polar residues" evidence="3">
    <location>
        <begin position="16"/>
        <end position="36"/>
    </location>
</feature>
<protein>
    <recommendedName>
        <fullName evidence="4">HTH La-type RNA-binding domain-containing protein</fullName>
    </recommendedName>
</protein>
<reference evidence="5" key="1">
    <citation type="journal article" date="2023" name="Mol. Phylogenet. Evol.">
        <title>Genome-scale phylogeny and comparative genomics of the fungal order Sordariales.</title>
        <authorList>
            <person name="Hensen N."/>
            <person name="Bonometti L."/>
            <person name="Westerberg I."/>
            <person name="Brannstrom I.O."/>
            <person name="Guillou S."/>
            <person name="Cros-Aarteil S."/>
            <person name="Calhoun S."/>
            <person name="Haridas S."/>
            <person name="Kuo A."/>
            <person name="Mondo S."/>
            <person name="Pangilinan J."/>
            <person name="Riley R."/>
            <person name="LaButti K."/>
            <person name="Andreopoulos B."/>
            <person name="Lipzen A."/>
            <person name="Chen C."/>
            <person name="Yan M."/>
            <person name="Daum C."/>
            <person name="Ng V."/>
            <person name="Clum A."/>
            <person name="Steindorff A."/>
            <person name="Ohm R.A."/>
            <person name="Martin F."/>
            <person name="Silar P."/>
            <person name="Natvig D.O."/>
            <person name="Lalanne C."/>
            <person name="Gautier V."/>
            <person name="Ament-Velasquez S.L."/>
            <person name="Kruys A."/>
            <person name="Hutchinson M.I."/>
            <person name="Powell A.J."/>
            <person name="Barry K."/>
            <person name="Miller A.N."/>
            <person name="Grigoriev I.V."/>
            <person name="Debuchy R."/>
            <person name="Gladieux P."/>
            <person name="Hiltunen Thoren M."/>
            <person name="Johannesson H."/>
        </authorList>
    </citation>
    <scope>NUCLEOTIDE SEQUENCE</scope>
    <source>
        <strain evidence="5">CBS 141.50</strain>
    </source>
</reference>
<evidence type="ECO:0000256" key="3">
    <source>
        <dbReference type="SAM" id="MobiDB-lite"/>
    </source>
</evidence>
<proteinExistence type="predicted"/>
<feature type="compositionally biased region" description="Polar residues" evidence="3">
    <location>
        <begin position="463"/>
        <end position="485"/>
    </location>
</feature>
<dbReference type="GeneID" id="87813525"/>
<dbReference type="PANTHER" id="PTHR22792">
    <property type="entry name" value="LUPUS LA PROTEIN-RELATED"/>
    <property type="match status" value="1"/>
</dbReference>
<dbReference type="SUPFAM" id="SSF46785">
    <property type="entry name" value="Winged helix' DNA-binding domain"/>
    <property type="match status" value="1"/>
</dbReference>
<dbReference type="InterPro" id="IPR036390">
    <property type="entry name" value="WH_DNA-bd_sf"/>
</dbReference>
<name>A0AAN6V559_9PEZI</name>
<dbReference type="InterPro" id="IPR006607">
    <property type="entry name" value="DM15"/>
</dbReference>
<dbReference type="RefSeq" id="XP_062638035.1">
    <property type="nucleotide sequence ID" value="XM_062776912.1"/>
</dbReference>
<dbReference type="InterPro" id="IPR006630">
    <property type="entry name" value="La_HTH"/>
</dbReference>
<dbReference type="Pfam" id="PF21071">
    <property type="entry name" value="LARP1_HEAT"/>
    <property type="match status" value="1"/>
</dbReference>
<dbReference type="InterPro" id="IPR045180">
    <property type="entry name" value="La_dom_prot"/>
</dbReference>
<feature type="compositionally biased region" description="Polar residues" evidence="3">
    <location>
        <begin position="400"/>
        <end position="411"/>
    </location>
</feature>
<dbReference type="InterPro" id="IPR036388">
    <property type="entry name" value="WH-like_DNA-bd_sf"/>
</dbReference>
<feature type="compositionally biased region" description="Polar residues" evidence="3">
    <location>
        <begin position="576"/>
        <end position="589"/>
    </location>
</feature>
<keyword evidence="1 2" id="KW-0694">RNA-binding</keyword>
<feature type="compositionally biased region" description="Low complexity" evidence="3">
    <location>
        <begin position="265"/>
        <end position="283"/>
    </location>
</feature>
<evidence type="ECO:0000256" key="2">
    <source>
        <dbReference type="PROSITE-ProRule" id="PRU00332"/>
    </source>
</evidence>
<feature type="compositionally biased region" description="Polar residues" evidence="3">
    <location>
        <begin position="541"/>
        <end position="552"/>
    </location>
</feature>
<feature type="compositionally biased region" description="Basic and acidic residues" evidence="3">
    <location>
        <begin position="288"/>
        <end position="305"/>
    </location>
</feature>
<dbReference type="PROSITE" id="PS50961">
    <property type="entry name" value="HTH_LA"/>
    <property type="match status" value="1"/>
</dbReference>
<dbReference type="GO" id="GO:0045727">
    <property type="term" value="P:positive regulation of translation"/>
    <property type="evidence" value="ECO:0007669"/>
    <property type="project" value="TreeGrafter"/>
</dbReference>
<feature type="domain" description="HTH La-type RNA-binding" evidence="4">
    <location>
        <begin position="614"/>
        <end position="705"/>
    </location>
</feature>
<keyword evidence="6" id="KW-1185">Reference proteome</keyword>
<feature type="compositionally biased region" description="Polar residues" evidence="3">
    <location>
        <begin position="43"/>
        <end position="55"/>
    </location>
</feature>
<feature type="region of interest" description="Disordered" evidence="3">
    <location>
        <begin position="1"/>
        <end position="186"/>
    </location>
</feature>
<gene>
    <name evidence="5" type="ORF">C8A04DRAFT_11298</name>
</gene>